<dbReference type="SUPFAM" id="SSF102405">
    <property type="entry name" value="MCP/YpsA-like"/>
    <property type="match status" value="1"/>
</dbReference>
<dbReference type="AlphaFoldDB" id="A0A1Z2LE45"/>
<evidence type="ECO:0000256" key="1">
    <source>
        <dbReference type="SAM" id="MobiDB-lite"/>
    </source>
</evidence>
<dbReference type="Proteomes" id="UP000195755">
    <property type="component" value="Chromosome"/>
</dbReference>
<reference evidence="2 3" key="1">
    <citation type="submission" date="2017-06" db="EMBL/GenBank/DDBJ databases">
        <title>Streptomyces albireticuli Genome sequencing and assembly.</title>
        <authorList>
            <person name="Wang Y."/>
            <person name="Du B."/>
            <person name="Ding Y."/>
            <person name="Liu H."/>
            <person name="Hou Q."/>
            <person name="Liu K."/>
            <person name="Yao L."/>
            <person name="Wang C."/>
        </authorList>
    </citation>
    <scope>NUCLEOTIDE SEQUENCE [LARGE SCALE GENOMIC DNA]</scope>
    <source>
        <strain evidence="2 3">MDJK11</strain>
    </source>
</reference>
<dbReference type="InterPro" id="IPR041164">
    <property type="entry name" value="LDcluster4"/>
</dbReference>
<dbReference type="Pfam" id="PF18306">
    <property type="entry name" value="LDcluster4"/>
    <property type="match status" value="1"/>
</dbReference>
<sequence length="96" mass="9612">MRFQVAVCGPGRGNEEERPRARQVGRLLAEHGAGVLCGAGAGVMAAVAEGARSRGGLVIGIRPDTDRAAASGSLSAMVLTGMGEAGTPRTSPAPTR</sequence>
<protein>
    <submittedName>
        <fullName evidence="2">Dethiobiotin synthetase</fullName>
    </submittedName>
</protein>
<name>A0A1Z2LE45_9ACTN</name>
<proteinExistence type="predicted"/>
<dbReference type="EMBL" id="CP021744">
    <property type="protein sequence ID" value="ARZ72545.1"/>
    <property type="molecule type" value="Genomic_DNA"/>
</dbReference>
<evidence type="ECO:0000313" key="2">
    <source>
        <dbReference type="EMBL" id="ARZ72545.1"/>
    </source>
</evidence>
<organism evidence="2 3">
    <name type="scientific">Streptomyces albireticuli</name>
    <dbReference type="NCBI Taxonomy" id="1940"/>
    <lineage>
        <taxon>Bacteria</taxon>
        <taxon>Bacillati</taxon>
        <taxon>Actinomycetota</taxon>
        <taxon>Actinomycetes</taxon>
        <taxon>Kitasatosporales</taxon>
        <taxon>Streptomycetaceae</taxon>
        <taxon>Streptomyces</taxon>
    </lineage>
</organism>
<dbReference type="KEGG" id="salj:SMD11_6969"/>
<accession>A0A1Z2LE45</accession>
<feature type="region of interest" description="Disordered" evidence="1">
    <location>
        <begin position="1"/>
        <end position="20"/>
    </location>
</feature>
<gene>
    <name evidence="2" type="ORF">SMD11_6969</name>
</gene>
<evidence type="ECO:0000313" key="3">
    <source>
        <dbReference type="Proteomes" id="UP000195755"/>
    </source>
</evidence>
<dbReference type="Gene3D" id="3.40.50.450">
    <property type="match status" value="1"/>
</dbReference>